<dbReference type="EMBL" id="BPLR01002781">
    <property type="protein sequence ID" value="GIX77674.1"/>
    <property type="molecule type" value="Genomic_DNA"/>
</dbReference>
<proteinExistence type="predicted"/>
<dbReference type="Proteomes" id="UP001054945">
    <property type="component" value="Unassembled WGS sequence"/>
</dbReference>
<comment type="caution">
    <text evidence="1">The sequence shown here is derived from an EMBL/GenBank/DDBJ whole genome shotgun (WGS) entry which is preliminary data.</text>
</comment>
<evidence type="ECO:0000313" key="1">
    <source>
        <dbReference type="EMBL" id="GIX77674.1"/>
    </source>
</evidence>
<organism evidence="1 2">
    <name type="scientific">Caerostris extrusa</name>
    <name type="common">Bark spider</name>
    <name type="synonym">Caerostris bankana</name>
    <dbReference type="NCBI Taxonomy" id="172846"/>
    <lineage>
        <taxon>Eukaryota</taxon>
        <taxon>Metazoa</taxon>
        <taxon>Ecdysozoa</taxon>
        <taxon>Arthropoda</taxon>
        <taxon>Chelicerata</taxon>
        <taxon>Arachnida</taxon>
        <taxon>Araneae</taxon>
        <taxon>Araneomorphae</taxon>
        <taxon>Entelegynae</taxon>
        <taxon>Araneoidea</taxon>
        <taxon>Araneidae</taxon>
        <taxon>Caerostris</taxon>
    </lineage>
</organism>
<evidence type="ECO:0000313" key="2">
    <source>
        <dbReference type="Proteomes" id="UP001054945"/>
    </source>
</evidence>
<name>A0AAV4N0E9_CAEEX</name>
<protein>
    <submittedName>
        <fullName evidence="1">Uncharacterized protein</fullName>
    </submittedName>
</protein>
<dbReference type="AlphaFoldDB" id="A0AAV4N0E9"/>
<reference evidence="1 2" key="1">
    <citation type="submission" date="2021-06" db="EMBL/GenBank/DDBJ databases">
        <title>Caerostris extrusa draft genome.</title>
        <authorList>
            <person name="Kono N."/>
            <person name="Arakawa K."/>
        </authorList>
    </citation>
    <scope>NUCLEOTIDE SEQUENCE [LARGE SCALE GENOMIC DNA]</scope>
</reference>
<sequence length="80" mass="9384">MGGVHQSSFRHPKSVYKKNPPLPDFYFYFSWTQCGGNKYERGQENGDERSKIVLIVPRRTLEFLVQTSWRTTDENGHSVF</sequence>
<gene>
    <name evidence="1" type="ORF">CEXT_81631</name>
</gene>
<accession>A0AAV4N0E9</accession>
<keyword evidence="2" id="KW-1185">Reference proteome</keyword>